<comment type="caution">
    <text evidence="3">The sequence shown here is derived from an EMBL/GenBank/DDBJ whole genome shotgun (WGS) entry which is preliminary data.</text>
</comment>
<name>A0AAV4DRU9_9GAST</name>
<keyword evidence="2" id="KW-0812">Transmembrane</keyword>
<keyword evidence="4" id="KW-1185">Reference proteome</keyword>
<evidence type="ECO:0000313" key="4">
    <source>
        <dbReference type="Proteomes" id="UP000735302"/>
    </source>
</evidence>
<proteinExistence type="predicted"/>
<gene>
    <name evidence="3" type="ORF">PoB_007354200</name>
</gene>
<keyword evidence="2" id="KW-0472">Membrane</keyword>
<feature type="compositionally biased region" description="Polar residues" evidence="1">
    <location>
        <begin position="190"/>
        <end position="201"/>
    </location>
</feature>
<evidence type="ECO:0008006" key="5">
    <source>
        <dbReference type="Google" id="ProtNLM"/>
    </source>
</evidence>
<dbReference type="AlphaFoldDB" id="A0AAV4DRU9"/>
<evidence type="ECO:0000256" key="1">
    <source>
        <dbReference type="SAM" id="MobiDB-lite"/>
    </source>
</evidence>
<feature type="region of interest" description="Disordered" evidence="1">
    <location>
        <begin position="146"/>
        <end position="201"/>
    </location>
</feature>
<feature type="transmembrane region" description="Helical" evidence="2">
    <location>
        <begin position="121"/>
        <end position="139"/>
    </location>
</feature>
<feature type="compositionally biased region" description="Acidic residues" evidence="1">
    <location>
        <begin position="159"/>
        <end position="183"/>
    </location>
</feature>
<organism evidence="3 4">
    <name type="scientific">Plakobranchus ocellatus</name>
    <dbReference type="NCBI Taxonomy" id="259542"/>
    <lineage>
        <taxon>Eukaryota</taxon>
        <taxon>Metazoa</taxon>
        <taxon>Spiralia</taxon>
        <taxon>Lophotrochozoa</taxon>
        <taxon>Mollusca</taxon>
        <taxon>Gastropoda</taxon>
        <taxon>Heterobranchia</taxon>
        <taxon>Euthyneura</taxon>
        <taxon>Panpulmonata</taxon>
        <taxon>Sacoglossa</taxon>
        <taxon>Placobranchoidea</taxon>
        <taxon>Plakobranchidae</taxon>
        <taxon>Plakobranchus</taxon>
    </lineage>
</organism>
<protein>
    <recommendedName>
        <fullName evidence="5">C-type lectin domain-containing protein</fullName>
    </recommendedName>
</protein>
<sequence length="201" mass="22871">MFRNFVRRKSKLKGKKTATCYSRFPDQRPFPPPYADDRDCVIGSIESWADVNCRKTYSVMCQYFPPVNIKPRINLLKVSYPLIKLECAALHGQVFWDETYGGTVEHSTGVRKNGLKFFKGLLIFWSVLAVLCATVLLFGNNWGRQTPKKQTEESKEPNDPNDNDGDGDNDDNDNDDNDYDDSVVDDKSNMSSFSTASESQR</sequence>
<dbReference type="Proteomes" id="UP000735302">
    <property type="component" value="Unassembled WGS sequence"/>
</dbReference>
<keyword evidence="2" id="KW-1133">Transmembrane helix</keyword>
<feature type="compositionally biased region" description="Basic and acidic residues" evidence="1">
    <location>
        <begin position="149"/>
        <end position="158"/>
    </location>
</feature>
<evidence type="ECO:0000256" key="2">
    <source>
        <dbReference type="SAM" id="Phobius"/>
    </source>
</evidence>
<accession>A0AAV4DRU9</accession>
<dbReference type="EMBL" id="BLXT01008249">
    <property type="protein sequence ID" value="GFO47037.1"/>
    <property type="molecule type" value="Genomic_DNA"/>
</dbReference>
<evidence type="ECO:0000313" key="3">
    <source>
        <dbReference type="EMBL" id="GFO47037.1"/>
    </source>
</evidence>
<reference evidence="3 4" key="1">
    <citation type="journal article" date="2021" name="Elife">
        <title>Chloroplast acquisition without the gene transfer in kleptoplastic sea slugs, Plakobranchus ocellatus.</title>
        <authorList>
            <person name="Maeda T."/>
            <person name="Takahashi S."/>
            <person name="Yoshida T."/>
            <person name="Shimamura S."/>
            <person name="Takaki Y."/>
            <person name="Nagai Y."/>
            <person name="Toyoda A."/>
            <person name="Suzuki Y."/>
            <person name="Arimoto A."/>
            <person name="Ishii H."/>
            <person name="Satoh N."/>
            <person name="Nishiyama T."/>
            <person name="Hasebe M."/>
            <person name="Maruyama T."/>
            <person name="Minagawa J."/>
            <person name="Obokata J."/>
            <person name="Shigenobu S."/>
        </authorList>
    </citation>
    <scope>NUCLEOTIDE SEQUENCE [LARGE SCALE GENOMIC DNA]</scope>
</reference>